<dbReference type="InterPro" id="IPR014347">
    <property type="entry name" value="Tautomerase/MIF_sf"/>
</dbReference>
<sequence>MPLVRISLRRGKPAAHLSAVVDGVYAALRETFDVPDDDRFIVVDQHDEGEFVYGARYLGFARSDDLVIIQLTVTNRRSREQKQALYRAIAQRLATSPGLRADDIFINVVEVAAENWSFGAGVAQYA</sequence>
<dbReference type="Gene3D" id="3.30.429.10">
    <property type="entry name" value="Macrophage Migration Inhibitory Factor"/>
    <property type="match status" value="1"/>
</dbReference>
<comment type="caution">
    <text evidence="1">The sequence shown here is derived from an EMBL/GenBank/DDBJ whole genome shotgun (WGS) entry which is preliminary data.</text>
</comment>
<gene>
    <name evidence="1" type="ORF">GCM10010994_35050</name>
</gene>
<organism evidence="1 2">
    <name type="scientific">Chelatococcus reniformis</name>
    <dbReference type="NCBI Taxonomy" id="1494448"/>
    <lineage>
        <taxon>Bacteria</taxon>
        <taxon>Pseudomonadati</taxon>
        <taxon>Pseudomonadota</taxon>
        <taxon>Alphaproteobacteria</taxon>
        <taxon>Hyphomicrobiales</taxon>
        <taxon>Chelatococcaceae</taxon>
        <taxon>Chelatococcus</taxon>
    </lineage>
</organism>
<dbReference type="Proteomes" id="UP000637002">
    <property type="component" value="Unassembled WGS sequence"/>
</dbReference>
<dbReference type="RefSeq" id="WP_188610476.1">
    <property type="nucleotide sequence ID" value="NZ_BMGG01000006.1"/>
</dbReference>
<reference evidence="1" key="1">
    <citation type="journal article" date="2014" name="Int. J. Syst. Evol. Microbiol.">
        <title>Complete genome sequence of Corynebacterium casei LMG S-19264T (=DSM 44701T), isolated from a smear-ripened cheese.</title>
        <authorList>
            <consortium name="US DOE Joint Genome Institute (JGI-PGF)"/>
            <person name="Walter F."/>
            <person name="Albersmeier A."/>
            <person name="Kalinowski J."/>
            <person name="Ruckert C."/>
        </authorList>
    </citation>
    <scope>NUCLEOTIDE SEQUENCE</scope>
    <source>
        <strain evidence="1">CGMCC 1.12919</strain>
    </source>
</reference>
<protein>
    <submittedName>
        <fullName evidence="1">Tautomerase family protein</fullName>
    </submittedName>
</protein>
<proteinExistence type="predicted"/>
<dbReference type="PANTHER" id="PTHR38460">
    <property type="entry name" value="TAUTOMERASE YOLI-RELATED"/>
    <property type="match status" value="1"/>
</dbReference>
<accession>A0A916XHH5</accession>
<keyword evidence="2" id="KW-1185">Reference proteome</keyword>
<dbReference type="EMBL" id="BMGG01000006">
    <property type="protein sequence ID" value="GGC73675.1"/>
    <property type="molecule type" value="Genomic_DNA"/>
</dbReference>
<dbReference type="AlphaFoldDB" id="A0A916XHH5"/>
<dbReference type="Pfam" id="PF14552">
    <property type="entry name" value="Tautomerase_2"/>
    <property type="match status" value="1"/>
</dbReference>
<dbReference type="InterPro" id="IPR037479">
    <property type="entry name" value="Tauto_MSAD"/>
</dbReference>
<reference evidence="1" key="2">
    <citation type="submission" date="2020-09" db="EMBL/GenBank/DDBJ databases">
        <authorList>
            <person name="Sun Q."/>
            <person name="Zhou Y."/>
        </authorList>
    </citation>
    <scope>NUCLEOTIDE SEQUENCE</scope>
    <source>
        <strain evidence="1">CGMCC 1.12919</strain>
    </source>
</reference>
<name>A0A916XHH5_9HYPH</name>
<dbReference type="SUPFAM" id="SSF55331">
    <property type="entry name" value="Tautomerase/MIF"/>
    <property type="match status" value="1"/>
</dbReference>
<dbReference type="PANTHER" id="PTHR38460:SF1">
    <property type="entry name" value="TAUTOMERASE YOLI-RELATED"/>
    <property type="match status" value="1"/>
</dbReference>
<evidence type="ECO:0000313" key="2">
    <source>
        <dbReference type="Proteomes" id="UP000637002"/>
    </source>
</evidence>
<evidence type="ECO:0000313" key="1">
    <source>
        <dbReference type="EMBL" id="GGC73675.1"/>
    </source>
</evidence>